<reference evidence="11" key="1">
    <citation type="submission" date="2025-08" db="UniProtKB">
        <authorList>
            <consortium name="RefSeq"/>
        </authorList>
    </citation>
    <scope>IDENTIFICATION</scope>
    <source>
        <strain evidence="11">OHB3-1</strain>
    </source>
</reference>
<evidence type="ECO:0000256" key="5">
    <source>
        <dbReference type="ARBA" id="ARBA00022801"/>
    </source>
</evidence>
<evidence type="ECO:0000256" key="2">
    <source>
        <dbReference type="ARBA" id="ARBA00008544"/>
    </source>
</evidence>
<evidence type="ECO:0000256" key="6">
    <source>
        <dbReference type="ARBA" id="ARBA00022821"/>
    </source>
</evidence>
<dbReference type="PANTHER" id="PTHR33453">
    <property type="match status" value="1"/>
</dbReference>
<keyword evidence="9" id="KW-0732">Signal</keyword>
<keyword evidence="6 8" id="KW-0611">Plant defense</keyword>
<dbReference type="InterPro" id="IPR036041">
    <property type="entry name" value="Ribosome-inact_prot_sf"/>
</dbReference>
<evidence type="ECO:0000256" key="7">
    <source>
        <dbReference type="ARBA" id="ARBA00023193"/>
    </source>
</evidence>
<dbReference type="Proteomes" id="UP000504603">
    <property type="component" value="Unplaced"/>
</dbReference>
<feature type="chain" id="PRO_5027035245" description="rRNA N-glycosylase" evidence="9">
    <location>
        <begin position="24"/>
        <end position="285"/>
    </location>
</feature>
<dbReference type="Pfam" id="PF00161">
    <property type="entry name" value="RIP"/>
    <property type="match status" value="1"/>
</dbReference>
<sequence length="285" mass="31335">MMKSIALSFFILTIFLGPPTAKGDVSFDLSTATKNSYTSFIRDLRSALPTRGTVCNIPVLPSTASGLQWFRFFSLTNYNYQTITVAVNVTNVYIAAYSTGAVSYFFEDTSAEAFRLLFVGTQKVTLPYSGNYDRLQSIVGKNRDLIELGIPTLSNAITNLFYNNNYKLTATALLVLIQSTAEAARFKYIEQEVSKHVSSNFFPNQAIISLENSWGALSKQIQIANSKGTGQFDKAVELITIDGKRVSVTNTSTGVVKSNIKLLLYYKVNGANDNYIPTILPLGAI</sequence>
<evidence type="ECO:0000313" key="11">
    <source>
        <dbReference type="RefSeq" id="XP_022156709.1"/>
    </source>
</evidence>
<organism evidence="10 11">
    <name type="scientific">Momordica charantia</name>
    <name type="common">Bitter gourd</name>
    <name type="synonym">Balsam pear</name>
    <dbReference type="NCBI Taxonomy" id="3673"/>
    <lineage>
        <taxon>Eukaryota</taxon>
        <taxon>Viridiplantae</taxon>
        <taxon>Streptophyta</taxon>
        <taxon>Embryophyta</taxon>
        <taxon>Tracheophyta</taxon>
        <taxon>Spermatophyta</taxon>
        <taxon>Magnoliopsida</taxon>
        <taxon>eudicotyledons</taxon>
        <taxon>Gunneridae</taxon>
        <taxon>Pentapetalae</taxon>
        <taxon>rosids</taxon>
        <taxon>fabids</taxon>
        <taxon>Cucurbitales</taxon>
        <taxon>Cucurbitaceae</taxon>
        <taxon>Momordiceae</taxon>
        <taxon>Momordica</taxon>
    </lineage>
</organism>
<dbReference type="SUPFAM" id="SSF56371">
    <property type="entry name" value="Ribosome inactivating proteins (RIP)"/>
    <property type="match status" value="1"/>
</dbReference>
<evidence type="ECO:0000256" key="3">
    <source>
        <dbReference type="ARBA" id="ARBA00012001"/>
    </source>
</evidence>
<dbReference type="InterPro" id="IPR016139">
    <property type="entry name" value="Ribosome_inactivat_prot_sub2"/>
</dbReference>
<name>A0A6J1DUC7_MOMCH</name>
<comment type="similarity">
    <text evidence="2">Belongs to the ribosome-inactivating protein family. Type 1 RIP subfamily.</text>
</comment>
<feature type="signal peptide" evidence="9">
    <location>
        <begin position="1"/>
        <end position="23"/>
    </location>
</feature>
<dbReference type="OrthoDB" id="1642280at2759"/>
<dbReference type="PROSITE" id="PS00275">
    <property type="entry name" value="SHIGA_RICIN"/>
    <property type="match status" value="1"/>
</dbReference>
<dbReference type="AlphaFoldDB" id="A0A6J1DUC7"/>
<keyword evidence="4 8" id="KW-0800">Toxin</keyword>
<evidence type="ECO:0000256" key="8">
    <source>
        <dbReference type="RuleBase" id="RU004915"/>
    </source>
</evidence>
<dbReference type="EC" id="3.2.2.22" evidence="3 8"/>
<accession>A0A6J1DUC7</accession>
<dbReference type="GO" id="GO:0006952">
    <property type="term" value="P:defense response"/>
    <property type="evidence" value="ECO:0007669"/>
    <property type="project" value="UniProtKB-KW"/>
</dbReference>
<dbReference type="Gene3D" id="3.40.420.10">
    <property type="entry name" value="Ricin (A subunit), domain 1"/>
    <property type="match status" value="1"/>
</dbReference>
<evidence type="ECO:0000256" key="4">
    <source>
        <dbReference type="ARBA" id="ARBA00022656"/>
    </source>
</evidence>
<evidence type="ECO:0000256" key="1">
    <source>
        <dbReference type="ARBA" id="ARBA00000237"/>
    </source>
</evidence>
<evidence type="ECO:0000256" key="9">
    <source>
        <dbReference type="SAM" id="SignalP"/>
    </source>
</evidence>
<dbReference type="PRINTS" id="PR00396">
    <property type="entry name" value="SHIGARICIN"/>
</dbReference>
<comment type="catalytic activity">
    <reaction evidence="1 8">
        <text>Endohydrolysis of the N-glycosidic bond at one specific adenosine on the 28S rRNA.</text>
        <dbReference type="EC" id="3.2.2.22"/>
    </reaction>
</comment>
<keyword evidence="7 8" id="KW-0652">Protein synthesis inhibitor</keyword>
<dbReference type="GeneID" id="111023554"/>
<dbReference type="Gene3D" id="4.10.470.10">
    <property type="entry name" value="Ricin (A Subunit), domain 2"/>
    <property type="match status" value="1"/>
</dbReference>
<protein>
    <recommendedName>
        <fullName evidence="3 8">rRNA N-glycosylase</fullName>
        <ecNumber evidence="3 8">3.2.2.22</ecNumber>
    </recommendedName>
</protein>
<dbReference type="InterPro" id="IPR016138">
    <property type="entry name" value="Ribosome_inactivat_prot_sub1"/>
</dbReference>
<evidence type="ECO:0000313" key="10">
    <source>
        <dbReference type="Proteomes" id="UP000504603"/>
    </source>
</evidence>
<dbReference type="InterPro" id="IPR017989">
    <property type="entry name" value="Ribosome_inactivat_1/2"/>
</dbReference>
<dbReference type="GO" id="GO:0030598">
    <property type="term" value="F:rRNA N-glycosylase activity"/>
    <property type="evidence" value="ECO:0007669"/>
    <property type="project" value="UniProtKB-EC"/>
</dbReference>
<dbReference type="PANTHER" id="PTHR33453:SF34">
    <property type="entry name" value="RIBOSOME-INACTIVATING PROTEIN"/>
    <property type="match status" value="1"/>
</dbReference>
<dbReference type="RefSeq" id="XP_022156709.1">
    <property type="nucleotide sequence ID" value="XM_022301017.1"/>
</dbReference>
<proteinExistence type="inferred from homology"/>
<gene>
    <name evidence="11" type="primary">LOC111023554</name>
</gene>
<dbReference type="KEGG" id="mcha:111023554"/>
<keyword evidence="10" id="KW-1185">Reference proteome</keyword>
<dbReference type="GO" id="GO:0017148">
    <property type="term" value="P:negative regulation of translation"/>
    <property type="evidence" value="ECO:0007669"/>
    <property type="project" value="UniProtKB-KW"/>
</dbReference>
<keyword evidence="5 8" id="KW-0378">Hydrolase</keyword>
<dbReference type="InterPro" id="IPR017988">
    <property type="entry name" value="Ribosome_inactivat_prot_CS"/>
</dbReference>
<dbReference type="GO" id="GO:0090729">
    <property type="term" value="F:toxin activity"/>
    <property type="evidence" value="ECO:0007669"/>
    <property type="project" value="UniProtKB-KW"/>
</dbReference>
<dbReference type="InterPro" id="IPR001574">
    <property type="entry name" value="Ribosome_inactivat_prot"/>
</dbReference>